<organism evidence="10 11">
    <name type="scientific">Paramuricea clavata</name>
    <name type="common">Red gorgonian</name>
    <name type="synonym">Violescent sea-whip</name>
    <dbReference type="NCBI Taxonomy" id="317549"/>
    <lineage>
        <taxon>Eukaryota</taxon>
        <taxon>Metazoa</taxon>
        <taxon>Cnidaria</taxon>
        <taxon>Anthozoa</taxon>
        <taxon>Octocorallia</taxon>
        <taxon>Malacalcyonacea</taxon>
        <taxon>Plexauridae</taxon>
        <taxon>Paramuricea</taxon>
    </lineage>
</organism>
<dbReference type="EMBL" id="CACRXK020001402">
    <property type="protein sequence ID" value="CAB3988905.1"/>
    <property type="molecule type" value="Genomic_DNA"/>
</dbReference>
<keyword evidence="4" id="KW-1133">Transmembrane helix</keyword>
<dbReference type="SUPFAM" id="SSF81324">
    <property type="entry name" value="Voltage-gated potassium channels"/>
    <property type="match status" value="2"/>
</dbReference>
<evidence type="ECO:0000256" key="8">
    <source>
        <dbReference type="RuleBase" id="RU003857"/>
    </source>
</evidence>
<evidence type="ECO:0000313" key="10">
    <source>
        <dbReference type="EMBL" id="CAB3988905.1"/>
    </source>
</evidence>
<reference evidence="10" key="1">
    <citation type="submission" date="2020-04" db="EMBL/GenBank/DDBJ databases">
        <authorList>
            <person name="Alioto T."/>
            <person name="Alioto T."/>
            <person name="Gomez Garrido J."/>
        </authorList>
    </citation>
    <scope>NUCLEOTIDE SEQUENCE</scope>
    <source>
        <strain evidence="10">A484AB</strain>
    </source>
</reference>
<evidence type="ECO:0000256" key="3">
    <source>
        <dbReference type="ARBA" id="ARBA00022692"/>
    </source>
</evidence>
<dbReference type="Gene3D" id="1.10.287.70">
    <property type="match status" value="1"/>
</dbReference>
<evidence type="ECO:0000256" key="4">
    <source>
        <dbReference type="ARBA" id="ARBA00022989"/>
    </source>
</evidence>
<keyword evidence="11" id="KW-1185">Reference proteome</keyword>
<evidence type="ECO:0000313" key="11">
    <source>
        <dbReference type="Proteomes" id="UP001152795"/>
    </source>
</evidence>
<comment type="similarity">
    <text evidence="8">Belongs to the two pore domain potassium channel (TC 1.A.1.8) family.</text>
</comment>
<feature type="domain" description="Potassium channel" evidence="9">
    <location>
        <begin position="181"/>
        <end position="258"/>
    </location>
</feature>
<dbReference type="PANTHER" id="PTHR11003:SF345">
    <property type="entry name" value="TWIK FAMILY OF POTASSIUM CHANNELS PROTEIN 18"/>
    <property type="match status" value="1"/>
</dbReference>
<proteinExistence type="inferred from homology"/>
<comment type="caution">
    <text evidence="10">The sequence shown here is derived from an EMBL/GenBank/DDBJ whole genome shotgun (WGS) entry which is preliminary data.</text>
</comment>
<dbReference type="InterPro" id="IPR003280">
    <property type="entry name" value="2pore_dom_K_chnl"/>
</dbReference>
<keyword evidence="2 8" id="KW-0813">Transport</keyword>
<protein>
    <submittedName>
        <fullName evidence="10">Two pore potassium channel sup-9-like</fullName>
    </submittedName>
</protein>
<keyword evidence="6" id="KW-0472">Membrane</keyword>
<dbReference type="OrthoDB" id="297496at2759"/>
<evidence type="ECO:0000256" key="6">
    <source>
        <dbReference type="ARBA" id="ARBA00023136"/>
    </source>
</evidence>
<keyword evidence="7 8" id="KW-0407">Ion channel</keyword>
<dbReference type="GO" id="GO:0005886">
    <property type="term" value="C:plasma membrane"/>
    <property type="evidence" value="ECO:0007669"/>
    <property type="project" value="TreeGrafter"/>
</dbReference>
<dbReference type="Pfam" id="PF07885">
    <property type="entry name" value="Ion_trans_2"/>
    <property type="match status" value="2"/>
</dbReference>
<accession>A0A7D9HSP2</accession>
<keyword evidence="3 8" id="KW-0812">Transmembrane</keyword>
<dbReference type="InterPro" id="IPR013099">
    <property type="entry name" value="K_chnl_dom"/>
</dbReference>
<gene>
    <name evidence="10" type="ORF">PACLA_8A000878</name>
</gene>
<dbReference type="GO" id="GO:0022841">
    <property type="term" value="F:potassium ion leak channel activity"/>
    <property type="evidence" value="ECO:0007669"/>
    <property type="project" value="TreeGrafter"/>
</dbReference>
<dbReference type="GO" id="GO:0030322">
    <property type="term" value="P:stabilization of membrane potential"/>
    <property type="evidence" value="ECO:0007669"/>
    <property type="project" value="TreeGrafter"/>
</dbReference>
<sequence length="311" mass="35138">MSESKSTTQSMYGAKTIIFRVFTVLVYIAFGSAIFHLLEKDEAASEVAKFEENYNKTMTSILRRFILNETDMKIIMTEIRETFLQEVFPKEWDITGGVNITIQAITTIGYGDIAPRTVAGRMFLIIYATIGIPLMAMMLTTFGEKLKHMIRSSIICFERKILKRSRPRDIQRKSVIAVFVITAVLLCFISAIGTMIENWDFSVALYVWFVTMTTIGFGDYVPQGRGTSNPILAALEFLYAVITFFLSLTLMACILHALSDWLNSTKPPSKNDLKQSLSRIANSLSTRREEQPSIIMALPRPLPPQALPRTM</sequence>
<comment type="subcellular location">
    <subcellularLocation>
        <location evidence="1">Membrane</location>
        <topology evidence="1">Multi-pass membrane protein</topology>
    </subcellularLocation>
</comment>
<dbReference type="PRINTS" id="PR01333">
    <property type="entry name" value="2POREKCHANEL"/>
</dbReference>
<dbReference type="AlphaFoldDB" id="A0A7D9HSP2"/>
<evidence type="ECO:0000256" key="7">
    <source>
        <dbReference type="ARBA" id="ARBA00023303"/>
    </source>
</evidence>
<evidence type="ECO:0000256" key="1">
    <source>
        <dbReference type="ARBA" id="ARBA00004141"/>
    </source>
</evidence>
<dbReference type="GO" id="GO:0015271">
    <property type="term" value="F:outward rectifier potassium channel activity"/>
    <property type="evidence" value="ECO:0007669"/>
    <property type="project" value="TreeGrafter"/>
</dbReference>
<keyword evidence="5 8" id="KW-0406">Ion transport</keyword>
<dbReference type="PANTHER" id="PTHR11003">
    <property type="entry name" value="POTASSIUM CHANNEL, SUBFAMILY K"/>
    <property type="match status" value="1"/>
</dbReference>
<feature type="domain" description="Potassium channel" evidence="9">
    <location>
        <begin position="83"/>
        <end position="146"/>
    </location>
</feature>
<evidence type="ECO:0000256" key="2">
    <source>
        <dbReference type="ARBA" id="ARBA00022448"/>
    </source>
</evidence>
<name>A0A7D9HSP2_PARCT</name>
<evidence type="ECO:0000259" key="9">
    <source>
        <dbReference type="Pfam" id="PF07885"/>
    </source>
</evidence>
<evidence type="ECO:0000256" key="5">
    <source>
        <dbReference type="ARBA" id="ARBA00023065"/>
    </source>
</evidence>
<dbReference type="Proteomes" id="UP001152795">
    <property type="component" value="Unassembled WGS sequence"/>
</dbReference>